<sequence length="224" mass="25287">MLAKKFALCLIVGIASCSHPEATKPADNPYFLLETGRYSDFRVDKTTFEIGKTDQLHSLKYRRKIGEAFKKSDGGQAFAIGYSSLKLTNRQTDSVSAIWQTENRIFELENGQPVIKLTLPAYEGAIWNVNAYNARTESISRITETGKSYQIGNQVFENTITVIRQDDSTLLTRKKYIEIYAQNVGLIRRERLNLQYCHKADCLGKGIVLSGSKEITTIENFGKQ</sequence>
<accession>A0A5R9KXV4</accession>
<organism evidence="1 2">
    <name type="scientific">Dyadobacter luticola</name>
    <dbReference type="NCBI Taxonomy" id="1979387"/>
    <lineage>
        <taxon>Bacteria</taxon>
        <taxon>Pseudomonadati</taxon>
        <taxon>Bacteroidota</taxon>
        <taxon>Cytophagia</taxon>
        <taxon>Cytophagales</taxon>
        <taxon>Spirosomataceae</taxon>
        <taxon>Dyadobacter</taxon>
    </lineage>
</organism>
<keyword evidence="2" id="KW-1185">Reference proteome</keyword>
<dbReference type="Proteomes" id="UP000306402">
    <property type="component" value="Unassembled WGS sequence"/>
</dbReference>
<evidence type="ECO:0000313" key="1">
    <source>
        <dbReference type="EMBL" id="TLV01142.1"/>
    </source>
</evidence>
<dbReference type="PROSITE" id="PS51257">
    <property type="entry name" value="PROKAR_LIPOPROTEIN"/>
    <property type="match status" value="1"/>
</dbReference>
<name>A0A5R9KXV4_9BACT</name>
<protein>
    <recommendedName>
        <fullName evidence="3">Lipoprotein</fullName>
    </recommendedName>
</protein>
<reference evidence="1 2" key="1">
    <citation type="submission" date="2019-05" db="EMBL/GenBank/DDBJ databases">
        <authorList>
            <person name="Qu J.-H."/>
        </authorList>
    </citation>
    <scope>NUCLEOTIDE SEQUENCE [LARGE SCALE GENOMIC DNA]</scope>
    <source>
        <strain evidence="1 2">T17</strain>
    </source>
</reference>
<evidence type="ECO:0008006" key="3">
    <source>
        <dbReference type="Google" id="ProtNLM"/>
    </source>
</evidence>
<dbReference type="OrthoDB" id="1467525at2"/>
<dbReference type="RefSeq" id="WP_138366514.1">
    <property type="nucleotide sequence ID" value="NZ_VCEJ01000004.1"/>
</dbReference>
<evidence type="ECO:0000313" key="2">
    <source>
        <dbReference type="Proteomes" id="UP000306402"/>
    </source>
</evidence>
<dbReference type="EMBL" id="VCEJ01000004">
    <property type="protein sequence ID" value="TLV01142.1"/>
    <property type="molecule type" value="Genomic_DNA"/>
</dbReference>
<gene>
    <name evidence="1" type="ORF">FEN17_16970</name>
</gene>
<comment type="caution">
    <text evidence="1">The sequence shown here is derived from an EMBL/GenBank/DDBJ whole genome shotgun (WGS) entry which is preliminary data.</text>
</comment>
<proteinExistence type="predicted"/>
<dbReference type="AlphaFoldDB" id="A0A5R9KXV4"/>